<dbReference type="Proteomes" id="UP001642484">
    <property type="component" value="Unassembled WGS sequence"/>
</dbReference>
<comment type="caution">
    <text evidence="3">The sequence shown here is derived from an EMBL/GenBank/DDBJ whole genome shotgun (WGS) entry which is preliminary data.</text>
</comment>
<feature type="region of interest" description="Disordered" evidence="1">
    <location>
        <begin position="566"/>
        <end position="590"/>
    </location>
</feature>
<dbReference type="EMBL" id="CAXAMN010022584">
    <property type="protein sequence ID" value="CAK9070958.1"/>
    <property type="molecule type" value="Genomic_DNA"/>
</dbReference>
<name>A0ABP0P5S3_9DINO</name>
<proteinExistence type="predicted"/>
<feature type="compositionally biased region" description="Low complexity" evidence="1">
    <location>
        <begin position="566"/>
        <end position="577"/>
    </location>
</feature>
<gene>
    <name evidence="3" type="ORF">CCMP2556_LOCUS34921</name>
</gene>
<organism evidence="3 4">
    <name type="scientific">Durusdinium trenchii</name>
    <dbReference type="NCBI Taxonomy" id="1381693"/>
    <lineage>
        <taxon>Eukaryota</taxon>
        <taxon>Sar</taxon>
        <taxon>Alveolata</taxon>
        <taxon>Dinophyceae</taxon>
        <taxon>Suessiales</taxon>
        <taxon>Symbiodiniaceae</taxon>
        <taxon>Durusdinium</taxon>
    </lineage>
</organism>
<evidence type="ECO:0000259" key="2">
    <source>
        <dbReference type="Pfam" id="PF25273"/>
    </source>
</evidence>
<dbReference type="InterPro" id="IPR057191">
    <property type="entry name" value="DUF7869"/>
</dbReference>
<dbReference type="Pfam" id="PF25273">
    <property type="entry name" value="DUF7869"/>
    <property type="match status" value="1"/>
</dbReference>
<protein>
    <recommendedName>
        <fullName evidence="2">DUF7869 domain-containing protein</fullName>
    </recommendedName>
</protein>
<accession>A0ABP0P5S3</accession>
<evidence type="ECO:0000256" key="1">
    <source>
        <dbReference type="SAM" id="MobiDB-lite"/>
    </source>
</evidence>
<dbReference type="PANTHER" id="PTHR33153">
    <property type="entry name" value="MYND-TYPE DOMAIN-CONTAINING PROTEIN"/>
    <property type="match status" value="1"/>
</dbReference>
<evidence type="ECO:0000313" key="3">
    <source>
        <dbReference type="EMBL" id="CAK9070958.1"/>
    </source>
</evidence>
<dbReference type="PANTHER" id="PTHR33153:SF3">
    <property type="entry name" value="TRAFFICKING PROTEIN PARTICLE COMPLEX SUBUNIT 11 DOMAIN-CONTAINING PROTEIN"/>
    <property type="match status" value="1"/>
</dbReference>
<feature type="domain" description="DUF7869" evidence="2">
    <location>
        <begin position="179"/>
        <end position="357"/>
    </location>
</feature>
<evidence type="ECO:0000313" key="4">
    <source>
        <dbReference type="Proteomes" id="UP001642484"/>
    </source>
</evidence>
<keyword evidence="4" id="KW-1185">Reference proteome</keyword>
<reference evidence="3 4" key="1">
    <citation type="submission" date="2024-02" db="EMBL/GenBank/DDBJ databases">
        <authorList>
            <person name="Chen Y."/>
            <person name="Shah S."/>
            <person name="Dougan E. K."/>
            <person name="Thang M."/>
            <person name="Chan C."/>
        </authorList>
    </citation>
    <scope>NUCLEOTIDE SEQUENCE [LARGE SCALE GENOMIC DNA]</scope>
</reference>
<sequence length="645" mass="71749">MVEHEIVAADHPLAALSLNLRQSNADADPHGRVYVPKRYLNFGSEQQIWNFYQEDEDVAHQISRSTFRKAWEKWRRFLPLKNSGEGSKCNACASLTLQRSEATEPSERVRIDGLKQAHLQTVMADRNFSVRCNKAASRPDVWQTAKNQSLFCKLEIDGMDQSKFSIPRMKQMAGTSSYSKCWRPAVHVTGALLFGQIEYYAVMRPDLAKDSNMNATITCRVLDLMQEKLDALGAGHSFPGELVVMCDNTPREAKNSHFGCFLSSLVGRSLFSATEVHFLQVDHTHNELDQRFSTLASHIKQADVIEDIADLVLYLQTHVTAAANRTLIVEELNSTMDFKKYLSSVNLHLSGLTSTHMKPNANHMWRFAHRLSIDESHHGAIECHHQDWTGLQQHPSDVVLIVKQFLSSPSHSQAPQVVLPLEIAEGLTGKLEAAPRNKFAETTLTEFRKSAMTFGNQPWNLLKAKYFLEELCDLNEKEELPPCVDLKFFFSAEPCQVLVPQAADRLLPEDGEDDQKDESAEPRRVIAGRRGAGKAKAAKAKAKPKVKAAVKMAAVRKRPAAAVAVSADAAESEAGAPVRKRPSSSSRDRLDAAVAAELPEDFYFGCSKCRHSENGCAECQNKADASRSGWKRLSNGMVIRALPSA</sequence>